<dbReference type="PROSITE" id="PS51355">
    <property type="entry name" value="GLUTATHIONE_PEROXID_3"/>
    <property type="match status" value="1"/>
</dbReference>
<protein>
    <recommendedName>
        <fullName evidence="5">Glutathione peroxidase</fullName>
    </recommendedName>
</protein>
<evidence type="ECO:0000256" key="4">
    <source>
        <dbReference type="PIRSR" id="PIRSR000303-1"/>
    </source>
</evidence>
<name>W7QJW9_9ALTE</name>
<keyword evidence="6" id="KW-0732">Signal</keyword>
<evidence type="ECO:0000256" key="6">
    <source>
        <dbReference type="SAM" id="SignalP"/>
    </source>
</evidence>
<evidence type="ECO:0000256" key="3">
    <source>
        <dbReference type="ARBA" id="ARBA00023002"/>
    </source>
</evidence>
<dbReference type="PANTHER" id="PTHR11592">
    <property type="entry name" value="GLUTATHIONE PEROXIDASE"/>
    <property type="match status" value="1"/>
</dbReference>
<evidence type="ECO:0000256" key="2">
    <source>
        <dbReference type="ARBA" id="ARBA00022559"/>
    </source>
</evidence>
<keyword evidence="2 5" id="KW-0575">Peroxidase</keyword>
<dbReference type="InterPro" id="IPR036249">
    <property type="entry name" value="Thioredoxin-like_sf"/>
</dbReference>
<dbReference type="SUPFAM" id="SSF52833">
    <property type="entry name" value="Thioredoxin-like"/>
    <property type="match status" value="1"/>
</dbReference>
<accession>W7QJW9</accession>
<evidence type="ECO:0000313" key="7">
    <source>
        <dbReference type="EMBL" id="EWH09262.1"/>
    </source>
</evidence>
<keyword evidence="8" id="KW-1185">Reference proteome</keyword>
<feature type="chain" id="PRO_5004901393" description="Glutathione peroxidase" evidence="6">
    <location>
        <begin position="22"/>
        <end position="182"/>
    </location>
</feature>
<dbReference type="InterPro" id="IPR000889">
    <property type="entry name" value="Glutathione_peroxidase"/>
</dbReference>
<dbReference type="AlphaFoldDB" id="W7QJW9"/>
<feature type="signal peptide" evidence="6">
    <location>
        <begin position="1"/>
        <end position="21"/>
    </location>
</feature>
<dbReference type="PANTHER" id="PTHR11592:SF44">
    <property type="entry name" value="GLUTATHIONE PEROXIDASE"/>
    <property type="match status" value="1"/>
</dbReference>
<organism evidence="7 8">
    <name type="scientific">Catenovulum agarivorans DS-2</name>
    <dbReference type="NCBI Taxonomy" id="1328313"/>
    <lineage>
        <taxon>Bacteria</taxon>
        <taxon>Pseudomonadati</taxon>
        <taxon>Pseudomonadota</taxon>
        <taxon>Gammaproteobacteria</taxon>
        <taxon>Alteromonadales</taxon>
        <taxon>Alteromonadaceae</taxon>
        <taxon>Catenovulum</taxon>
    </lineage>
</organism>
<dbReference type="Proteomes" id="UP000019276">
    <property type="component" value="Unassembled WGS sequence"/>
</dbReference>
<dbReference type="Gene3D" id="3.40.30.10">
    <property type="entry name" value="Glutaredoxin"/>
    <property type="match status" value="1"/>
</dbReference>
<evidence type="ECO:0000256" key="5">
    <source>
        <dbReference type="RuleBase" id="RU000499"/>
    </source>
</evidence>
<evidence type="ECO:0000313" key="8">
    <source>
        <dbReference type="Proteomes" id="UP000019276"/>
    </source>
</evidence>
<feature type="active site" evidence="4">
    <location>
        <position position="62"/>
    </location>
</feature>
<evidence type="ECO:0000256" key="1">
    <source>
        <dbReference type="ARBA" id="ARBA00006926"/>
    </source>
</evidence>
<reference evidence="7 8" key="1">
    <citation type="journal article" date="2014" name="Genome Announc.">
        <title>Draft Genome Sequence of the Agar-Degrading Bacterium Catenovulum sp. Strain DS-2, Isolated from Intestines of Haliotis diversicolor.</title>
        <authorList>
            <person name="Shan D."/>
            <person name="Li X."/>
            <person name="Gu Z."/>
            <person name="Wei G."/>
            <person name="Gao Z."/>
            <person name="Shao Z."/>
        </authorList>
    </citation>
    <scope>NUCLEOTIDE SEQUENCE [LARGE SCALE GENOMIC DNA]</scope>
    <source>
        <strain evidence="7 8">DS-2</strain>
    </source>
</reference>
<dbReference type="CDD" id="cd00340">
    <property type="entry name" value="GSH_Peroxidase"/>
    <property type="match status" value="1"/>
</dbReference>
<dbReference type="InterPro" id="IPR029759">
    <property type="entry name" value="GPX_AS"/>
</dbReference>
<dbReference type="OrthoDB" id="9785502at2"/>
<sequence>MKTLLSLLTSFSLMLSPVALAETSCPDLLQYSAQKLRSKEKIDFCDKFSGKTLLVVNTASKCGFTPQFKQLETLYKKYQNQGLEIVGFPSDNFFQEHDDAEKTAEVCYLNYGVTFTMLETSEVRGSDANPFYKKLIEAADTSPKWNFYKYLIDKNGQFVDVYSSRTEPLDSKLEAKIKQLLQ</sequence>
<dbReference type="PROSITE" id="PS00460">
    <property type="entry name" value="GLUTATHIONE_PEROXID_1"/>
    <property type="match status" value="1"/>
</dbReference>
<dbReference type="eggNOG" id="COG0386">
    <property type="taxonomic scope" value="Bacteria"/>
</dbReference>
<proteinExistence type="inferred from homology"/>
<dbReference type="PATRIC" id="fig|1328313.3.peg.2733"/>
<comment type="caution">
    <text evidence="7">The sequence shown here is derived from an EMBL/GenBank/DDBJ whole genome shotgun (WGS) entry which is preliminary data.</text>
</comment>
<dbReference type="GO" id="GO:0034599">
    <property type="term" value="P:cellular response to oxidative stress"/>
    <property type="evidence" value="ECO:0007669"/>
    <property type="project" value="TreeGrafter"/>
</dbReference>
<dbReference type="Pfam" id="PF00255">
    <property type="entry name" value="GSHPx"/>
    <property type="match status" value="1"/>
</dbReference>
<dbReference type="PIRSF" id="PIRSF000303">
    <property type="entry name" value="Glutathion_perox"/>
    <property type="match status" value="1"/>
</dbReference>
<dbReference type="STRING" id="1328313.DS2_13379"/>
<dbReference type="PRINTS" id="PR01011">
    <property type="entry name" value="GLUTPROXDASE"/>
</dbReference>
<keyword evidence="3 5" id="KW-0560">Oxidoreductase</keyword>
<dbReference type="EMBL" id="ARZY01000026">
    <property type="protein sequence ID" value="EWH09262.1"/>
    <property type="molecule type" value="Genomic_DNA"/>
</dbReference>
<gene>
    <name evidence="7" type="ORF">DS2_13379</name>
</gene>
<comment type="similarity">
    <text evidence="1 5">Belongs to the glutathione peroxidase family.</text>
</comment>
<dbReference type="GO" id="GO:0004601">
    <property type="term" value="F:peroxidase activity"/>
    <property type="evidence" value="ECO:0007669"/>
    <property type="project" value="UniProtKB-KW"/>
</dbReference>
<dbReference type="RefSeq" id="WP_035015326.1">
    <property type="nucleotide sequence ID" value="NZ_ARZY01000026.1"/>
</dbReference>